<dbReference type="Gene3D" id="3.90.226.10">
    <property type="entry name" value="2-enoyl-CoA Hydratase, Chain A, domain 1"/>
    <property type="match status" value="1"/>
</dbReference>
<reference evidence="1 2" key="1">
    <citation type="submission" date="2017-03" db="EMBL/GenBank/DDBJ databases">
        <authorList>
            <person name="Afonso C.L."/>
            <person name="Miller P.J."/>
            <person name="Scott M.A."/>
            <person name="Spackman E."/>
            <person name="Goraichik I."/>
            <person name="Dimitrov K.M."/>
            <person name="Suarez D.L."/>
            <person name="Swayne D.E."/>
        </authorList>
    </citation>
    <scope>NUCLEOTIDE SEQUENCE [LARGE SCALE GENOMIC DNA]</scope>
    <source>
        <strain evidence="1 2">CECT 7450</strain>
    </source>
</reference>
<keyword evidence="2" id="KW-1185">Reference proteome</keyword>
<evidence type="ECO:0000313" key="2">
    <source>
        <dbReference type="Proteomes" id="UP000193061"/>
    </source>
</evidence>
<dbReference type="Proteomes" id="UP000193061">
    <property type="component" value="Unassembled WGS sequence"/>
</dbReference>
<protein>
    <submittedName>
        <fullName evidence="1">Uncharacterized protein</fullName>
    </submittedName>
</protein>
<dbReference type="EMBL" id="FWFX01000011">
    <property type="protein sequence ID" value="SLN61100.1"/>
    <property type="molecule type" value="Genomic_DNA"/>
</dbReference>
<dbReference type="SUPFAM" id="SSF52096">
    <property type="entry name" value="ClpP/crotonase"/>
    <property type="match status" value="1"/>
</dbReference>
<gene>
    <name evidence="1" type="ORF">ROA7450_03151</name>
</gene>
<accession>A0A1X6ZVN5</accession>
<dbReference type="OrthoDB" id="7838311at2"/>
<dbReference type="RefSeq" id="WP_085806811.1">
    <property type="nucleotide sequence ID" value="NZ_FWFX01000011.1"/>
</dbReference>
<sequence length="339" mass="36948">MSKLSVLGGIAVALLALGGFAYAGEWRHTGVTDGSACVLKFEGAVTTGDAQALELAIERFEAEITKTNQFYYMADYPYDSVCLNSEGGNFAEGVKMAQVLNRAGYGTLVEAGDVCMSACAVAFMGGSYHSESDRGVQPKRALHPTARLGFHSPSLNVPKSQYSEAIVADAYAAALGSIAELQKVADEIRFPRSLLVEMLGTPPSDMMFVETVGQATRWRMIVADVQPVTDVQASHMENACENIDAGLLDEDPREWGFYLVEGGDPYTLRNEGGTEWAGEYTGFRQEAATPCSFYYNARVATDRLHVTNHQGLVELVEWVDLHAYQLFAPETRLTELPVR</sequence>
<dbReference type="AlphaFoldDB" id="A0A1X6ZVN5"/>
<name>A0A1X6ZVN5_9RHOB</name>
<evidence type="ECO:0000313" key="1">
    <source>
        <dbReference type="EMBL" id="SLN61100.1"/>
    </source>
</evidence>
<organism evidence="1 2">
    <name type="scientific">Roseovarius albus</name>
    <dbReference type="NCBI Taxonomy" id="1247867"/>
    <lineage>
        <taxon>Bacteria</taxon>
        <taxon>Pseudomonadati</taxon>
        <taxon>Pseudomonadota</taxon>
        <taxon>Alphaproteobacteria</taxon>
        <taxon>Rhodobacterales</taxon>
        <taxon>Roseobacteraceae</taxon>
        <taxon>Roseovarius</taxon>
    </lineage>
</organism>
<proteinExistence type="predicted"/>
<dbReference type="InterPro" id="IPR029045">
    <property type="entry name" value="ClpP/crotonase-like_dom_sf"/>
</dbReference>